<evidence type="ECO:0000313" key="1">
    <source>
        <dbReference type="EMBL" id="EMS59449.1"/>
    </source>
</evidence>
<proteinExistence type="predicted"/>
<gene>
    <name evidence="1" type="ORF">TRIUR3_28720</name>
</gene>
<accession>M8AFK7</accession>
<reference evidence="1" key="1">
    <citation type="journal article" date="2013" name="Nature">
        <title>Draft genome of the wheat A-genome progenitor Triticum urartu.</title>
        <authorList>
            <person name="Ling H.Q."/>
            <person name="Zhao S."/>
            <person name="Liu D."/>
            <person name="Wang J."/>
            <person name="Sun H."/>
            <person name="Zhang C."/>
            <person name="Fan H."/>
            <person name="Li D."/>
            <person name="Dong L."/>
            <person name="Tao Y."/>
            <person name="Gao C."/>
            <person name="Wu H."/>
            <person name="Li Y."/>
            <person name="Cui Y."/>
            <person name="Guo X."/>
            <person name="Zheng S."/>
            <person name="Wang B."/>
            <person name="Yu K."/>
            <person name="Liang Q."/>
            <person name="Yang W."/>
            <person name="Lou X."/>
            <person name="Chen J."/>
            <person name="Feng M."/>
            <person name="Jian J."/>
            <person name="Zhang X."/>
            <person name="Luo G."/>
            <person name="Jiang Y."/>
            <person name="Liu J."/>
            <person name="Wang Z."/>
            <person name="Sha Y."/>
            <person name="Zhang B."/>
            <person name="Wu H."/>
            <person name="Tang D."/>
            <person name="Shen Q."/>
            <person name="Xue P."/>
            <person name="Zou S."/>
            <person name="Wang X."/>
            <person name="Liu X."/>
            <person name="Wang F."/>
            <person name="Yang Y."/>
            <person name="An X."/>
            <person name="Dong Z."/>
            <person name="Zhang K."/>
            <person name="Zhang X."/>
            <person name="Luo M.C."/>
            <person name="Dvorak J."/>
            <person name="Tong Y."/>
            <person name="Wang J."/>
            <person name="Yang H."/>
            <person name="Li Z."/>
            <person name="Wang D."/>
            <person name="Zhang A."/>
            <person name="Wang J."/>
        </authorList>
    </citation>
    <scope>NUCLEOTIDE SEQUENCE</scope>
</reference>
<dbReference type="OMA" id="GPTECWS"/>
<protein>
    <submittedName>
        <fullName evidence="1">Uncharacterized protein</fullName>
    </submittedName>
</protein>
<sequence>MYVVGHQFDYFHRYCLIDQGSTVTAGPPTPWRQHQNPSRYCSPLSPLLISFLVRCSASSFLKPPPVKFDREKETPTYILSDVQAGGCGDGIWINEMKKGVDVKYQNDGRILCYMGGLADIGWQNKPHLTVGREKLMRGPTECWSGKNAMSDSRSRKAHDSPNGLLVGKEYSDR</sequence>
<organism evidence="1">
    <name type="scientific">Triticum urartu</name>
    <name type="common">Red wild einkorn</name>
    <name type="synonym">Crithodium urartu</name>
    <dbReference type="NCBI Taxonomy" id="4572"/>
    <lineage>
        <taxon>Eukaryota</taxon>
        <taxon>Viridiplantae</taxon>
        <taxon>Streptophyta</taxon>
        <taxon>Embryophyta</taxon>
        <taxon>Tracheophyta</taxon>
        <taxon>Spermatophyta</taxon>
        <taxon>Magnoliopsida</taxon>
        <taxon>Liliopsida</taxon>
        <taxon>Poales</taxon>
        <taxon>Poaceae</taxon>
        <taxon>BOP clade</taxon>
        <taxon>Pooideae</taxon>
        <taxon>Triticodae</taxon>
        <taxon>Triticeae</taxon>
        <taxon>Triticinae</taxon>
        <taxon>Triticum</taxon>
    </lineage>
</organism>
<dbReference type="AlphaFoldDB" id="M8AFK7"/>
<dbReference type="EMBL" id="KD121131">
    <property type="protein sequence ID" value="EMS59449.1"/>
    <property type="molecule type" value="Genomic_DNA"/>
</dbReference>
<name>M8AFK7_TRIUA</name>